<dbReference type="RefSeq" id="WP_179644549.1">
    <property type="nucleotide sequence ID" value="NZ_BAAAYY010000010.1"/>
</dbReference>
<comment type="caution">
    <text evidence="2">The sequence shown here is derived from an EMBL/GenBank/DDBJ whole genome shotgun (WGS) entry which is preliminary data.</text>
</comment>
<gene>
    <name evidence="2" type="ORF">HDA32_003895</name>
</gene>
<dbReference type="Proteomes" id="UP000589036">
    <property type="component" value="Unassembled WGS sequence"/>
</dbReference>
<evidence type="ECO:0000256" key="1">
    <source>
        <dbReference type="SAM" id="Phobius"/>
    </source>
</evidence>
<name>A0A852TZM8_9ACTN</name>
<keyword evidence="1" id="KW-0812">Transmembrane</keyword>
<reference evidence="2 3" key="1">
    <citation type="submission" date="2020-07" db="EMBL/GenBank/DDBJ databases">
        <title>Sequencing the genomes of 1000 actinobacteria strains.</title>
        <authorList>
            <person name="Klenk H.-P."/>
        </authorList>
    </citation>
    <scope>NUCLEOTIDE SEQUENCE [LARGE SCALE GENOMIC DNA]</scope>
    <source>
        <strain evidence="2 3">CXB654</strain>
    </source>
</reference>
<feature type="transmembrane region" description="Helical" evidence="1">
    <location>
        <begin position="36"/>
        <end position="56"/>
    </location>
</feature>
<evidence type="ECO:0000313" key="3">
    <source>
        <dbReference type="Proteomes" id="UP000589036"/>
    </source>
</evidence>
<dbReference type="AlphaFoldDB" id="A0A852TZM8"/>
<protein>
    <submittedName>
        <fullName evidence="2">Uncharacterized protein</fullName>
    </submittedName>
</protein>
<keyword evidence="3" id="KW-1185">Reference proteome</keyword>
<organism evidence="2 3">
    <name type="scientific">Spinactinospora alkalitolerans</name>
    <dbReference type="NCBI Taxonomy" id="687207"/>
    <lineage>
        <taxon>Bacteria</taxon>
        <taxon>Bacillati</taxon>
        <taxon>Actinomycetota</taxon>
        <taxon>Actinomycetes</taxon>
        <taxon>Streptosporangiales</taxon>
        <taxon>Nocardiopsidaceae</taxon>
        <taxon>Spinactinospora</taxon>
    </lineage>
</organism>
<sequence>MTRDRLTFRALRATLFAVVCAGMALAGHVIAGGAAPGGTLFGAAVAGTAAAALPFAARPRSRACLIAALLAAQGLLHALFGAAASGAAPSADGFARTLGHACASGLLTGDLPGMAVAHAWAALVTGWWLAAGEDALWAVLHWLRAALLPPPPGIGAHPAARPPRRYGRGLVPTPRLRVLRHAVSGRAPPPAF</sequence>
<evidence type="ECO:0000313" key="2">
    <source>
        <dbReference type="EMBL" id="NYE48775.1"/>
    </source>
</evidence>
<keyword evidence="1" id="KW-1133">Transmembrane helix</keyword>
<dbReference type="EMBL" id="JACCCC010000001">
    <property type="protein sequence ID" value="NYE48775.1"/>
    <property type="molecule type" value="Genomic_DNA"/>
</dbReference>
<feature type="transmembrane region" description="Helical" evidence="1">
    <location>
        <begin position="63"/>
        <end position="84"/>
    </location>
</feature>
<keyword evidence="1" id="KW-0472">Membrane</keyword>
<accession>A0A852TZM8</accession>
<proteinExistence type="predicted"/>